<feature type="compositionally biased region" description="Basic and acidic residues" evidence="1">
    <location>
        <begin position="1"/>
        <end position="41"/>
    </location>
</feature>
<proteinExistence type="predicted"/>
<evidence type="ECO:0000256" key="1">
    <source>
        <dbReference type="SAM" id="MobiDB-lite"/>
    </source>
</evidence>
<gene>
    <name evidence="2" type="ORF">CORC01_02929</name>
</gene>
<evidence type="ECO:0000313" key="3">
    <source>
        <dbReference type="Proteomes" id="UP000176998"/>
    </source>
</evidence>
<evidence type="ECO:0000313" key="2">
    <source>
        <dbReference type="EMBL" id="OHF01738.1"/>
    </source>
</evidence>
<sequence>MAESSHPQDGKLCDFLSGHDKEETRPIIESMEKQIDLRHETTSNFPESSSPLENQTGFDLSKASPHLQDETAPDSLESPSYLKDESVSDPPMAFSNLEDEIDSDPLKSSSHLENEAAPDIPKSPSHLENLPAELRFLVLSWMPDLPTLHSLVHASPVLHAQYREHRDTLLLTCLSRELDGYYVDAYATLMSRVAVLGRRRTDELCEEFLLKNYDVYLSGSKHTKDLTRPSGGQIRWMAAFHDSVARPIARLYAKWALENLCKAAASETSSISSSVSMEDAMSLTRSEEIRVYRAIYRFETYCHLFGHNKGTRVYGFRGDKICDIFFGMFDPWDVEALASIYSFVKHKYDEIFDEVKEDVSDTNPRFRNPSSGLTLFDSWDLVTLHDEIMSGTAARGLRPLMRLLLIKDHEALVEKTISTFATDRDIDECLDEVLGWASQHERRLTSPRFPTARDKLERKKASMEFTGDGVPPISPPLAWVLLWNGKYSNVFGGFVPGILREWGYVMWDEQRWNNMGAKNLVNEQWKLHPESLVETMETIVHWDPIGGAEGEESSQPPH</sequence>
<dbReference type="RefSeq" id="XP_022478880.1">
    <property type="nucleotide sequence ID" value="XM_022614579.1"/>
</dbReference>
<dbReference type="OrthoDB" id="5304511at2759"/>
<feature type="region of interest" description="Disordered" evidence="1">
    <location>
        <begin position="1"/>
        <end position="125"/>
    </location>
</feature>
<feature type="compositionally biased region" description="Polar residues" evidence="1">
    <location>
        <begin position="42"/>
        <end position="58"/>
    </location>
</feature>
<protein>
    <submittedName>
        <fullName evidence="2">Uncharacterized protein</fullName>
    </submittedName>
</protein>
<dbReference type="GeneID" id="34556089"/>
<dbReference type="EMBL" id="MJBS01000017">
    <property type="protein sequence ID" value="OHF01738.1"/>
    <property type="molecule type" value="Genomic_DNA"/>
</dbReference>
<comment type="caution">
    <text evidence="2">The sequence shown here is derived from an EMBL/GenBank/DDBJ whole genome shotgun (WGS) entry which is preliminary data.</text>
</comment>
<dbReference type="AlphaFoldDB" id="A0A1G4BKB0"/>
<accession>A0A1G4BKB0</accession>
<dbReference type="Proteomes" id="UP000176998">
    <property type="component" value="Unassembled WGS sequence"/>
</dbReference>
<name>A0A1G4BKB0_9PEZI</name>
<dbReference type="STRING" id="1209926.A0A1G4BKB0"/>
<reference evidence="2 3" key="1">
    <citation type="submission" date="2016-09" db="EMBL/GenBank/DDBJ databases">
        <authorList>
            <person name="Capua I."/>
            <person name="De Benedictis P."/>
            <person name="Joannis T."/>
            <person name="Lombin L.H."/>
            <person name="Cattoli G."/>
        </authorList>
    </citation>
    <scope>NUCLEOTIDE SEQUENCE [LARGE SCALE GENOMIC DNA]</scope>
    <source>
        <strain evidence="2 3">IMI 309357</strain>
    </source>
</reference>
<keyword evidence="3" id="KW-1185">Reference proteome</keyword>
<organism evidence="2 3">
    <name type="scientific">Colletotrichum orchidophilum</name>
    <dbReference type="NCBI Taxonomy" id="1209926"/>
    <lineage>
        <taxon>Eukaryota</taxon>
        <taxon>Fungi</taxon>
        <taxon>Dikarya</taxon>
        <taxon>Ascomycota</taxon>
        <taxon>Pezizomycotina</taxon>
        <taxon>Sordariomycetes</taxon>
        <taxon>Hypocreomycetidae</taxon>
        <taxon>Glomerellales</taxon>
        <taxon>Glomerellaceae</taxon>
        <taxon>Colletotrichum</taxon>
    </lineage>
</organism>